<name>A0A176QDS9_9MICO</name>
<comment type="caution">
    <text evidence="2">The sequence shown here is derived from an EMBL/GenBank/DDBJ whole genome shotgun (WGS) entry which is preliminary data.</text>
</comment>
<dbReference type="Gene3D" id="1.10.10.10">
    <property type="entry name" value="Winged helix-like DNA-binding domain superfamily/Winged helix DNA-binding domain"/>
    <property type="match status" value="1"/>
</dbReference>
<evidence type="ECO:0000313" key="2">
    <source>
        <dbReference type="EMBL" id="OAB87929.1"/>
    </source>
</evidence>
<evidence type="ECO:0008006" key="4">
    <source>
        <dbReference type="Google" id="ProtNLM"/>
    </source>
</evidence>
<accession>A0A176QDS9</accession>
<proteinExistence type="predicted"/>
<dbReference type="AlphaFoldDB" id="A0A176QDS9"/>
<evidence type="ECO:0000256" key="1">
    <source>
        <dbReference type="SAM" id="MobiDB-lite"/>
    </source>
</evidence>
<sequence length="162" mass="17305">MRFEHVMHALWLPGLNPGERVLLTTLTNAASPDRGVFIAREKLVRLTGMHPKTVQQHLRKLLALGYIEETAQAKPGQVRTFMPHPERWPPAPLLEGIPARSEGAPPGGHAPPAERPASPYPPDDPAASGSAPEDDPPAPSRAAHARSDPTLAAALATSLRAV</sequence>
<feature type="region of interest" description="Disordered" evidence="1">
    <location>
        <begin position="80"/>
        <end position="149"/>
    </location>
</feature>
<dbReference type="Proteomes" id="UP000076976">
    <property type="component" value="Unassembled WGS sequence"/>
</dbReference>
<dbReference type="InterPro" id="IPR036390">
    <property type="entry name" value="WH_DNA-bd_sf"/>
</dbReference>
<dbReference type="SUPFAM" id="SSF46785">
    <property type="entry name" value="Winged helix' DNA-binding domain"/>
    <property type="match status" value="1"/>
</dbReference>
<dbReference type="InterPro" id="IPR036388">
    <property type="entry name" value="WH-like_DNA-bd_sf"/>
</dbReference>
<keyword evidence="3" id="KW-1185">Reference proteome</keyword>
<evidence type="ECO:0000313" key="3">
    <source>
        <dbReference type="Proteomes" id="UP000076976"/>
    </source>
</evidence>
<dbReference type="STRING" id="262209.AWH69_07880"/>
<dbReference type="EMBL" id="LQZG01000002">
    <property type="protein sequence ID" value="OAB87929.1"/>
    <property type="molecule type" value="Genomic_DNA"/>
</dbReference>
<reference evidence="2 3" key="1">
    <citation type="submission" date="2016-01" db="EMBL/GenBank/DDBJ databases">
        <title>Janibacter melonis strain CD11_4 genome sequencing and assembly.</title>
        <authorList>
            <person name="Nair G.R."/>
            <person name="Kaur G."/>
            <person name="Chander A.M."/>
            <person name="Mayilraj S."/>
        </authorList>
    </citation>
    <scope>NUCLEOTIDE SEQUENCE [LARGE SCALE GENOMIC DNA]</scope>
    <source>
        <strain evidence="2 3">CD11-4</strain>
    </source>
</reference>
<organism evidence="2 3">
    <name type="scientific">Janibacter melonis</name>
    <dbReference type="NCBI Taxonomy" id="262209"/>
    <lineage>
        <taxon>Bacteria</taxon>
        <taxon>Bacillati</taxon>
        <taxon>Actinomycetota</taxon>
        <taxon>Actinomycetes</taxon>
        <taxon>Micrococcales</taxon>
        <taxon>Intrasporangiaceae</taxon>
        <taxon>Janibacter</taxon>
    </lineage>
</organism>
<gene>
    <name evidence="2" type="ORF">AWH69_07880</name>
</gene>
<protein>
    <recommendedName>
        <fullName evidence="4">Helix-turn-helix domain-containing protein</fullName>
    </recommendedName>
</protein>